<organism evidence="2 3">
    <name type="scientific">Actinokineospora soli</name>
    <dbReference type="NCBI Taxonomy" id="1048753"/>
    <lineage>
        <taxon>Bacteria</taxon>
        <taxon>Bacillati</taxon>
        <taxon>Actinomycetota</taxon>
        <taxon>Actinomycetes</taxon>
        <taxon>Pseudonocardiales</taxon>
        <taxon>Pseudonocardiaceae</taxon>
        <taxon>Actinokineospora</taxon>
    </lineage>
</organism>
<protein>
    <submittedName>
        <fullName evidence="2">SEFIR domain-containing protein</fullName>
    </submittedName>
</protein>
<dbReference type="Proteomes" id="UP001596512">
    <property type="component" value="Unassembled WGS sequence"/>
</dbReference>
<name>A0ABW2TSV7_9PSEU</name>
<proteinExistence type="predicted"/>
<dbReference type="EMBL" id="JBHTEY010000004">
    <property type="protein sequence ID" value="MFC7616229.1"/>
    <property type="molecule type" value="Genomic_DNA"/>
</dbReference>
<keyword evidence="3" id="KW-1185">Reference proteome</keyword>
<evidence type="ECO:0000259" key="1">
    <source>
        <dbReference type="PROSITE" id="PS51534"/>
    </source>
</evidence>
<dbReference type="Pfam" id="PF08357">
    <property type="entry name" value="SEFIR"/>
    <property type="match status" value="1"/>
</dbReference>
<dbReference type="InterPro" id="IPR035897">
    <property type="entry name" value="Toll_tir_struct_dom_sf"/>
</dbReference>
<evidence type="ECO:0000313" key="2">
    <source>
        <dbReference type="EMBL" id="MFC7616229.1"/>
    </source>
</evidence>
<evidence type="ECO:0000313" key="3">
    <source>
        <dbReference type="Proteomes" id="UP001596512"/>
    </source>
</evidence>
<comment type="caution">
    <text evidence="2">The sequence shown here is derived from an EMBL/GenBank/DDBJ whole genome shotgun (WGS) entry which is preliminary data.</text>
</comment>
<gene>
    <name evidence="2" type="ORF">ACFQV2_24890</name>
</gene>
<dbReference type="Gene3D" id="3.40.50.10140">
    <property type="entry name" value="Toll/interleukin-1 receptor homology (TIR) domain"/>
    <property type="match status" value="1"/>
</dbReference>
<dbReference type="PROSITE" id="PS51534">
    <property type="entry name" value="SEFIR"/>
    <property type="match status" value="1"/>
</dbReference>
<sequence length="86" mass="9567">MFISYAHESAGHVAVVRDLWVFLRRHGVDARLDWEAEGQRRDWALWTADEVRAAEVVLCVASAEYKRRAEGRSGPGVGRGCSGRPG</sequence>
<dbReference type="InterPro" id="IPR013568">
    <property type="entry name" value="SEFIR_dom"/>
</dbReference>
<reference evidence="3" key="1">
    <citation type="journal article" date="2019" name="Int. J. Syst. Evol. Microbiol.">
        <title>The Global Catalogue of Microorganisms (GCM) 10K type strain sequencing project: providing services to taxonomists for standard genome sequencing and annotation.</title>
        <authorList>
            <consortium name="The Broad Institute Genomics Platform"/>
            <consortium name="The Broad Institute Genome Sequencing Center for Infectious Disease"/>
            <person name="Wu L."/>
            <person name="Ma J."/>
        </authorList>
    </citation>
    <scope>NUCLEOTIDE SEQUENCE [LARGE SCALE GENOMIC DNA]</scope>
    <source>
        <strain evidence="3">JCM 17695</strain>
    </source>
</reference>
<feature type="domain" description="SEFIR" evidence="1">
    <location>
        <begin position="1"/>
        <end position="86"/>
    </location>
</feature>
<accession>A0ABW2TSV7</accession>